<keyword evidence="1" id="KW-1133">Transmembrane helix</keyword>
<feature type="transmembrane region" description="Helical" evidence="1">
    <location>
        <begin position="341"/>
        <end position="360"/>
    </location>
</feature>
<reference evidence="3 4" key="1">
    <citation type="submission" date="2018-11" db="EMBL/GenBank/DDBJ databases">
        <title>Complete genome sequencing of the Actinobacteria Serinibacter sp. K3-2.</title>
        <authorList>
            <person name="Rakitin A.L."/>
            <person name="Beletsky A.V."/>
            <person name="Mardanov A.V."/>
            <person name="Ravin N.V."/>
            <person name="Gromova A.S."/>
            <person name="Filippova S.N."/>
            <person name="Gal'Chenko V.F."/>
        </authorList>
    </citation>
    <scope>NUCLEOTIDE SEQUENCE [LARGE SCALE GENOMIC DNA]</scope>
    <source>
        <strain evidence="3 4">K3-2</strain>
    </source>
</reference>
<keyword evidence="4" id="KW-1185">Reference proteome</keyword>
<keyword evidence="1" id="KW-0472">Membrane</keyword>
<evidence type="ECO:0000313" key="3">
    <source>
        <dbReference type="EMBL" id="TGO05400.1"/>
    </source>
</evidence>
<feature type="transmembrane region" description="Helical" evidence="1">
    <location>
        <begin position="26"/>
        <end position="45"/>
    </location>
</feature>
<evidence type="ECO:0000313" key="4">
    <source>
        <dbReference type="Proteomes" id="UP000297318"/>
    </source>
</evidence>
<name>A0A4Z1E2A9_9MICO</name>
<dbReference type="AlphaFoldDB" id="A0A4Z1E2A9"/>
<feature type="transmembrane region" description="Helical" evidence="1">
    <location>
        <begin position="160"/>
        <end position="185"/>
    </location>
</feature>
<dbReference type="Pfam" id="PF04235">
    <property type="entry name" value="DUF418"/>
    <property type="match status" value="1"/>
</dbReference>
<organism evidence="3 4">
    <name type="scientific">Serinibacter arcticus</name>
    <dbReference type="NCBI Taxonomy" id="1655435"/>
    <lineage>
        <taxon>Bacteria</taxon>
        <taxon>Bacillati</taxon>
        <taxon>Actinomycetota</taxon>
        <taxon>Actinomycetes</taxon>
        <taxon>Micrococcales</taxon>
        <taxon>Beutenbergiaceae</taxon>
        <taxon>Serinibacter</taxon>
    </lineage>
</organism>
<dbReference type="RefSeq" id="WP_233251522.1">
    <property type="nucleotide sequence ID" value="NZ_RHPJ01000002.1"/>
</dbReference>
<dbReference type="Proteomes" id="UP000297318">
    <property type="component" value="Unassembled WGS sequence"/>
</dbReference>
<feature type="transmembrane region" description="Helical" evidence="1">
    <location>
        <begin position="300"/>
        <end position="320"/>
    </location>
</feature>
<feature type="domain" description="DUF418" evidence="2">
    <location>
        <begin position="241"/>
        <end position="408"/>
    </location>
</feature>
<evidence type="ECO:0000256" key="1">
    <source>
        <dbReference type="SAM" id="Phobius"/>
    </source>
</evidence>
<evidence type="ECO:0000259" key="2">
    <source>
        <dbReference type="Pfam" id="PF04235"/>
    </source>
</evidence>
<gene>
    <name evidence="3" type="ORF">SERN_1404</name>
</gene>
<keyword evidence="1" id="KW-0812">Transmembrane</keyword>
<dbReference type="PANTHER" id="PTHR30590">
    <property type="entry name" value="INNER MEMBRANE PROTEIN"/>
    <property type="match status" value="1"/>
</dbReference>
<feature type="transmembrane region" description="Helical" evidence="1">
    <location>
        <begin position="366"/>
        <end position="389"/>
    </location>
</feature>
<dbReference type="InterPro" id="IPR007349">
    <property type="entry name" value="DUF418"/>
</dbReference>
<comment type="caution">
    <text evidence="3">The sequence shown here is derived from an EMBL/GenBank/DDBJ whole genome shotgun (WGS) entry which is preliminary data.</text>
</comment>
<sequence length="409" mass="43432">MTSAQISPRTTAEPTSLTTRSLAPDLARGAMLLLIALANIPWYLWGAEQRDLSQHPVDGSTLDRAVQTVMLIAVDARSYPMFAALFGYGIWQLYSRQAAAGTPHREARALLRRRHWWMVAFGGVHALLLWAGDIVGAYGLVGLVLVALFIDRADRTLRTWAIVLTSVLLAAGVLALISAALLAAAGADLGASGQVGVDTGVAEPSYLASVLDRVVTWAVGAPAQAFLTGTIPTAVLVGILAARHRLLEEPERHLPLLRRTAVVGIAVGWLGGAVTAAQHLDLWGIPAALDWGFLFLQTSTGLLGGLGYVALFGLLAARLRRRERGPGRVAWALQAVGKRSLTSYLAQSVLMAPLLAAWGFGLGAELSSATAALVAVGVWLLTVGLACWLESAGRRGPAERALRRLAYRR</sequence>
<feature type="transmembrane region" description="Helical" evidence="1">
    <location>
        <begin position="261"/>
        <end position="280"/>
    </location>
</feature>
<dbReference type="EMBL" id="RHPJ01000002">
    <property type="protein sequence ID" value="TGO05400.1"/>
    <property type="molecule type" value="Genomic_DNA"/>
</dbReference>
<proteinExistence type="predicted"/>
<feature type="transmembrane region" description="Helical" evidence="1">
    <location>
        <begin position="137"/>
        <end position="153"/>
    </location>
</feature>
<feature type="transmembrane region" description="Helical" evidence="1">
    <location>
        <begin position="214"/>
        <end position="240"/>
    </location>
</feature>
<accession>A0A4Z1E2A9</accession>
<protein>
    <submittedName>
        <fullName evidence="3">10 TMS hypothetical membrane protein</fullName>
    </submittedName>
</protein>
<dbReference type="InterPro" id="IPR052529">
    <property type="entry name" value="Bact_Transport_Assoc"/>
</dbReference>
<dbReference type="PANTHER" id="PTHR30590:SF2">
    <property type="entry name" value="INNER MEMBRANE PROTEIN"/>
    <property type="match status" value="1"/>
</dbReference>